<gene>
    <name evidence="1" type="ORF">SAMN04488062_102255</name>
</gene>
<dbReference type="STRING" id="178355.SAMN04488062_102255"/>
<keyword evidence="2" id="KW-1185">Reference proteome</keyword>
<accession>A0A1G7XCL1</accession>
<evidence type="ECO:0008006" key="3">
    <source>
        <dbReference type="Google" id="ProtNLM"/>
    </source>
</evidence>
<dbReference type="SUPFAM" id="SSF56219">
    <property type="entry name" value="DNase I-like"/>
    <property type="match status" value="1"/>
</dbReference>
<name>A0A1G7XCL1_9FLAO</name>
<organism evidence="1 2">
    <name type="scientific">Flavobacterium omnivorum</name>
    <dbReference type="NCBI Taxonomy" id="178355"/>
    <lineage>
        <taxon>Bacteria</taxon>
        <taxon>Pseudomonadati</taxon>
        <taxon>Bacteroidota</taxon>
        <taxon>Flavobacteriia</taxon>
        <taxon>Flavobacteriales</taxon>
        <taxon>Flavobacteriaceae</taxon>
        <taxon>Flavobacterium</taxon>
    </lineage>
</organism>
<evidence type="ECO:0000313" key="2">
    <source>
        <dbReference type="Proteomes" id="UP000199274"/>
    </source>
</evidence>
<protein>
    <recommendedName>
        <fullName evidence="3">Endonuclease/Exonuclease/phosphatase family protein</fullName>
    </recommendedName>
</protein>
<reference evidence="2" key="1">
    <citation type="submission" date="2016-10" db="EMBL/GenBank/DDBJ databases">
        <authorList>
            <person name="Varghese N."/>
            <person name="Submissions S."/>
        </authorList>
    </citation>
    <scope>NUCLEOTIDE SEQUENCE [LARGE SCALE GENOMIC DNA]</scope>
    <source>
        <strain evidence="2">CGMCC 1.2747</strain>
    </source>
</reference>
<dbReference type="AlphaFoldDB" id="A0A1G7XCL1"/>
<dbReference type="InterPro" id="IPR036691">
    <property type="entry name" value="Endo/exonu/phosph_ase_sf"/>
</dbReference>
<evidence type="ECO:0000313" key="1">
    <source>
        <dbReference type="EMBL" id="SDG81853.1"/>
    </source>
</evidence>
<dbReference type="EMBL" id="FNDB01000002">
    <property type="protein sequence ID" value="SDG81853.1"/>
    <property type="molecule type" value="Genomic_DNA"/>
</dbReference>
<dbReference type="Proteomes" id="UP000199274">
    <property type="component" value="Unassembled WGS sequence"/>
</dbReference>
<dbReference type="OrthoDB" id="2079671at2"/>
<dbReference type="Gene3D" id="3.60.10.10">
    <property type="entry name" value="Endonuclease/exonuclease/phosphatase"/>
    <property type="match status" value="1"/>
</dbReference>
<sequence length="220" mass="25839">MTIATWNLERLKYNREVLEIISILENLNAYILVFAEYDEKVELKNYPFQIATKNLAELEPENYKQTEKRVKIYSKYEIVNQFQTYDEYTSCCAEIETQRGNLIVYGTIIGVYGNRNQNFKTDLPKQINDFYNLSTAQNFCIVGDYNISFSDNYYFTNFGRSELIKSFKENKIENLIKNLSEVIDHIAMSTAFIRGSHIESYEWNLDKKLSDHKGICISLL</sequence>
<dbReference type="RefSeq" id="WP_091255196.1">
    <property type="nucleotide sequence ID" value="NZ_FNDB01000002.1"/>
</dbReference>
<proteinExistence type="predicted"/>